<proteinExistence type="predicted"/>
<accession>A0A8X6K8F5</accession>
<gene>
    <name evidence="1" type="ORF">NPIL_550461</name>
</gene>
<comment type="caution">
    <text evidence="1">The sequence shown here is derived from an EMBL/GenBank/DDBJ whole genome shotgun (WGS) entry which is preliminary data.</text>
</comment>
<organism evidence="1 2">
    <name type="scientific">Nephila pilipes</name>
    <name type="common">Giant wood spider</name>
    <name type="synonym">Nephila maculata</name>
    <dbReference type="NCBI Taxonomy" id="299642"/>
    <lineage>
        <taxon>Eukaryota</taxon>
        <taxon>Metazoa</taxon>
        <taxon>Ecdysozoa</taxon>
        <taxon>Arthropoda</taxon>
        <taxon>Chelicerata</taxon>
        <taxon>Arachnida</taxon>
        <taxon>Araneae</taxon>
        <taxon>Araneomorphae</taxon>
        <taxon>Entelegynae</taxon>
        <taxon>Araneoidea</taxon>
        <taxon>Nephilidae</taxon>
        <taxon>Nephila</taxon>
    </lineage>
</organism>
<sequence>MPTARHWRATSTRGLVREVFVDGTVTSERYCDVLGNNFISVIQRDPEFDLVWL</sequence>
<dbReference type="EMBL" id="BMAW01087720">
    <property type="protein sequence ID" value="GFS31200.1"/>
    <property type="molecule type" value="Genomic_DNA"/>
</dbReference>
<name>A0A8X6K8F5_NEPPI</name>
<reference evidence="1" key="1">
    <citation type="submission" date="2020-08" db="EMBL/GenBank/DDBJ databases">
        <title>Multicomponent nature underlies the extraordinary mechanical properties of spider dragline silk.</title>
        <authorList>
            <person name="Kono N."/>
            <person name="Nakamura H."/>
            <person name="Mori M."/>
            <person name="Yoshida Y."/>
            <person name="Ohtoshi R."/>
            <person name="Malay A.D."/>
            <person name="Moran D.A.P."/>
            <person name="Tomita M."/>
            <person name="Numata K."/>
            <person name="Arakawa K."/>
        </authorList>
    </citation>
    <scope>NUCLEOTIDE SEQUENCE</scope>
</reference>
<dbReference type="AlphaFoldDB" id="A0A8X6K8F5"/>
<evidence type="ECO:0000313" key="2">
    <source>
        <dbReference type="Proteomes" id="UP000887013"/>
    </source>
</evidence>
<dbReference type="Proteomes" id="UP000887013">
    <property type="component" value="Unassembled WGS sequence"/>
</dbReference>
<evidence type="ECO:0000313" key="1">
    <source>
        <dbReference type="EMBL" id="GFS31200.1"/>
    </source>
</evidence>
<protein>
    <submittedName>
        <fullName evidence="1">Uncharacterized protein</fullName>
    </submittedName>
</protein>
<keyword evidence="2" id="KW-1185">Reference proteome</keyword>
<feature type="non-terminal residue" evidence="1">
    <location>
        <position position="53"/>
    </location>
</feature>